<keyword evidence="9 16" id="KW-0472">Membrane</keyword>
<feature type="compositionally biased region" description="Basic and acidic residues" evidence="15">
    <location>
        <begin position="122"/>
        <end position="139"/>
    </location>
</feature>
<evidence type="ECO:0000256" key="14">
    <source>
        <dbReference type="ARBA" id="ARBA00023273"/>
    </source>
</evidence>
<feature type="region of interest" description="Disordered" evidence="15">
    <location>
        <begin position="122"/>
        <end position="143"/>
    </location>
</feature>
<proteinExistence type="predicted"/>
<dbReference type="Gene3D" id="1.20.1070.10">
    <property type="entry name" value="Rhodopsin 7-helix transmembrane proteins"/>
    <property type="match status" value="1"/>
</dbReference>
<evidence type="ECO:0000256" key="7">
    <source>
        <dbReference type="ARBA" id="ARBA00022989"/>
    </source>
</evidence>
<dbReference type="PROSITE" id="PS50262">
    <property type="entry name" value="G_PROTEIN_RECEP_F1_2"/>
    <property type="match status" value="1"/>
</dbReference>
<evidence type="ECO:0000259" key="18">
    <source>
        <dbReference type="PROSITE" id="PS50262"/>
    </source>
</evidence>
<comment type="subcellular location">
    <subcellularLocation>
        <location evidence="2">Cell membrane</location>
        <topology evidence="2">Multi-pass membrane protein</topology>
    </subcellularLocation>
    <subcellularLocation>
        <location evidence="1">Cell projection</location>
    </subcellularLocation>
</comment>
<evidence type="ECO:0000256" key="13">
    <source>
        <dbReference type="ARBA" id="ARBA00023224"/>
    </source>
</evidence>
<evidence type="ECO:0000256" key="11">
    <source>
        <dbReference type="ARBA" id="ARBA00023170"/>
    </source>
</evidence>
<keyword evidence="10" id="KW-1015">Disulfide bond</keyword>
<name>A0AAV9SJ33_9TELE</name>
<keyword evidence="4 16" id="KW-0812">Transmembrane</keyword>
<keyword evidence="8" id="KW-0297">G-protein coupled receptor</keyword>
<evidence type="ECO:0000256" key="6">
    <source>
        <dbReference type="ARBA" id="ARBA00022843"/>
    </source>
</evidence>
<keyword evidence="3" id="KW-1003">Cell membrane</keyword>
<dbReference type="GO" id="GO:0008528">
    <property type="term" value="F:G protein-coupled peptide receptor activity"/>
    <property type="evidence" value="ECO:0007669"/>
    <property type="project" value="TreeGrafter"/>
</dbReference>
<dbReference type="InterPro" id="IPR003909">
    <property type="entry name" value="GPR37_orph"/>
</dbReference>
<keyword evidence="11" id="KW-0675">Receptor</keyword>
<dbReference type="GO" id="GO:0036505">
    <property type="term" value="F:prosaposin receptor activity"/>
    <property type="evidence" value="ECO:0007669"/>
    <property type="project" value="TreeGrafter"/>
</dbReference>
<keyword evidence="6" id="KW-0832">Ubl conjugation</keyword>
<feature type="domain" description="G-protein coupled receptors family 1 profile" evidence="18">
    <location>
        <begin position="228"/>
        <end position="290"/>
    </location>
</feature>
<reference evidence="19 20" key="1">
    <citation type="submission" date="2021-06" db="EMBL/GenBank/DDBJ databases">
        <authorList>
            <person name="Palmer J.M."/>
        </authorList>
    </citation>
    <scope>NUCLEOTIDE SEQUENCE [LARGE SCALE GENOMIC DNA]</scope>
    <source>
        <strain evidence="19 20">MEX-2019</strain>
        <tissue evidence="19">Muscle</tissue>
    </source>
</reference>
<dbReference type="AlphaFoldDB" id="A0AAV9SJ33"/>
<evidence type="ECO:0000313" key="19">
    <source>
        <dbReference type="EMBL" id="KAK5621466.1"/>
    </source>
</evidence>
<feature type="transmembrane region" description="Helical" evidence="16">
    <location>
        <begin position="249"/>
        <end position="270"/>
    </location>
</feature>
<evidence type="ECO:0000256" key="16">
    <source>
        <dbReference type="SAM" id="Phobius"/>
    </source>
</evidence>
<keyword evidence="13" id="KW-0807">Transducer</keyword>
<evidence type="ECO:0000256" key="5">
    <source>
        <dbReference type="ARBA" id="ARBA00022729"/>
    </source>
</evidence>
<accession>A0AAV9SJ33</accession>
<gene>
    <name evidence="19" type="ORF">CRENBAI_005050</name>
</gene>
<dbReference type="PANTHER" id="PTHR46216:SF3">
    <property type="entry name" value="PROSAPOSIN RECEPTOR GPR37"/>
    <property type="match status" value="1"/>
</dbReference>
<dbReference type="InterPro" id="IPR000276">
    <property type="entry name" value="GPCR_Rhodpsn"/>
</dbReference>
<sequence length="329" mass="36973">MLPQRVLCLLLCGEIGATQLLRNKRSSLGPHYESTTADRNAHSQEWRPVSWWDSGGAIAKVPSLDRVNPESSERLGAQSLRSVRKNCAQNGDLRTEKSKRKGECTMGEVLKQTVNGPKCVVRTDENDPRHMQDRRRRSEPLLGSPKALSVAMAQEQDALFPLMFNSSSYDEEEHFPSDIPDTTPFGPVNPRTRRKQLRNPFYPRTAASYGAYAVLMVAAIIFSVGIIGNMALMCIVCHNYYMRSISNSLLANLALWDFIVVFFCLPLVVFHELTKNWLLGEFSCRIVPYLEDTAPSFDFPVRILIDKSILVENPTSEYKDNTPSDLSAG</sequence>
<keyword evidence="12" id="KW-0325">Glycoprotein</keyword>
<evidence type="ECO:0000256" key="4">
    <source>
        <dbReference type="ARBA" id="ARBA00022692"/>
    </source>
</evidence>
<keyword evidence="20" id="KW-1185">Reference proteome</keyword>
<comment type="caution">
    <text evidence="19">The sequence shown here is derived from an EMBL/GenBank/DDBJ whole genome shotgun (WGS) entry which is preliminary data.</text>
</comment>
<evidence type="ECO:0000256" key="3">
    <source>
        <dbReference type="ARBA" id="ARBA00022475"/>
    </source>
</evidence>
<keyword evidence="5 17" id="KW-0732">Signal</keyword>
<evidence type="ECO:0000256" key="12">
    <source>
        <dbReference type="ARBA" id="ARBA00023180"/>
    </source>
</evidence>
<evidence type="ECO:0000256" key="8">
    <source>
        <dbReference type="ARBA" id="ARBA00023040"/>
    </source>
</evidence>
<organism evidence="19 20">
    <name type="scientific">Crenichthys baileyi</name>
    <name type="common">White River springfish</name>
    <dbReference type="NCBI Taxonomy" id="28760"/>
    <lineage>
        <taxon>Eukaryota</taxon>
        <taxon>Metazoa</taxon>
        <taxon>Chordata</taxon>
        <taxon>Craniata</taxon>
        <taxon>Vertebrata</taxon>
        <taxon>Euteleostomi</taxon>
        <taxon>Actinopterygii</taxon>
        <taxon>Neopterygii</taxon>
        <taxon>Teleostei</taxon>
        <taxon>Neoteleostei</taxon>
        <taxon>Acanthomorphata</taxon>
        <taxon>Ovalentaria</taxon>
        <taxon>Atherinomorphae</taxon>
        <taxon>Cyprinodontiformes</taxon>
        <taxon>Goodeidae</taxon>
        <taxon>Crenichthys</taxon>
    </lineage>
</organism>
<evidence type="ECO:0000256" key="2">
    <source>
        <dbReference type="ARBA" id="ARBA00004651"/>
    </source>
</evidence>
<protein>
    <recommendedName>
        <fullName evidence="18">G-protein coupled receptors family 1 profile domain-containing protein</fullName>
    </recommendedName>
</protein>
<keyword evidence="14" id="KW-0966">Cell projection</keyword>
<feature type="chain" id="PRO_5043440754" description="G-protein coupled receptors family 1 profile domain-containing protein" evidence="17">
    <location>
        <begin position="18"/>
        <end position="329"/>
    </location>
</feature>
<dbReference type="Proteomes" id="UP001311232">
    <property type="component" value="Unassembled WGS sequence"/>
</dbReference>
<evidence type="ECO:0000313" key="20">
    <source>
        <dbReference type="Proteomes" id="UP001311232"/>
    </source>
</evidence>
<dbReference type="GO" id="GO:0042995">
    <property type="term" value="C:cell projection"/>
    <property type="evidence" value="ECO:0007669"/>
    <property type="project" value="UniProtKB-SubCell"/>
</dbReference>
<dbReference type="Pfam" id="PF00001">
    <property type="entry name" value="7tm_1"/>
    <property type="match status" value="1"/>
</dbReference>
<feature type="signal peptide" evidence="17">
    <location>
        <begin position="1"/>
        <end position="17"/>
    </location>
</feature>
<evidence type="ECO:0000256" key="17">
    <source>
        <dbReference type="SAM" id="SignalP"/>
    </source>
</evidence>
<dbReference type="GO" id="GO:0005886">
    <property type="term" value="C:plasma membrane"/>
    <property type="evidence" value="ECO:0007669"/>
    <property type="project" value="UniProtKB-SubCell"/>
</dbReference>
<keyword evidence="7 16" id="KW-1133">Transmembrane helix</keyword>
<evidence type="ECO:0000256" key="9">
    <source>
        <dbReference type="ARBA" id="ARBA00023136"/>
    </source>
</evidence>
<feature type="transmembrane region" description="Helical" evidence="16">
    <location>
        <begin position="209"/>
        <end position="237"/>
    </location>
</feature>
<dbReference type="PANTHER" id="PTHR46216">
    <property type="entry name" value="PROSAPOSIN RECEPTOR GPR37 FAMILY MEMBER"/>
    <property type="match status" value="1"/>
</dbReference>
<dbReference type="GO" id="GO:0043235">
    <property type="term" value="C:receptor complex"/>
    <property type="evidence" value="ECO:0007669"/>
    <property type="project" value="TreeGrafter"/>
</dbReference>
<dbReference type="GO" id="GO:0043410">
    <property type="term" value="P:positive regulation of MAPK cascade"/>
    <property type="evidence" value="ECO:0007669"/>
    <property type="project" value="TreeGrafter"/>
</dbReference>
<dbReference type="EMBL" id="JAHHUM010000303">
    <property type="protein sequence ID" value="KAK5621466.1"/>
    <property type="molecule type" value="Genomic_DNA"/>
</dbReference>
<evidence type="ECO:0000256" key="10">
    <source>
        <dbReference type="ARBA" id="ARBA00023157"/>
    </source>
</evidence>
<dbReference type="SUPFAM" id="SSF81321">
    <property type="entry name" value="Family A G protein-coupled receptor-like"/>
    <property type="match status" value="1"/>
</dbReference>
<evidence type="ECO:0000256" key="15">
    <source>
        <dbReference type="SAM" id="MobiDB-lite"/>
    </source>
</evidence>
<evidence type="ECO:0000256" key="1">
    <source>
        <dbReference type="ARBA" id="ARBA00004316"/>
    </source>
</evidence>
<dbReference type="GO" id="GO:0007193">
    <property type="term" value="P:adenylate cyclase-inhibiting G protein-coupled receptor signaling pathway"/>
    <property type="evidence" value="ECO:0007669"/>
    <property type="project" value="TreeGrafter"/>
</dbReference>
<dbReference type="InterPro" id="IPR017452">
    <property type="entry name" value="GPCR_Rhodpsn_7TM"/>
</dbReference>